<dbReference type="Proteomes" id="UP000005632">
    <property type="component" value="Chromosome"/>
</dbReference>
<keyword evidence="2" id="KW-0812">Transmembrane</keyword>
<dbReference type="RefSeq" id="WP_014269294.1">
    <property type="nucleotide sequence ID" value="NC_016633.1"/>
</dbReference>
<keyword evidence="2" id="KW-1133">Transmembrane helix</keyword>
<evidence type="ECO:0000256" key="1">
    <source>
        <dbReference type="SAM" id="Coils"/>
    </source>
</evidence>
<evidence type="ECO:0008006" key="5">
    <source>
        <dbReference type="Google" id="ProtNLM"/>
    </source>
</evidence>
<dbReference type="EMBL" id="CP003155">
    <property type="protein sequence ID" value="AEV28445.1"/>
    <property type="molecule type" value="Genomic_DNA"/>
</dbReference>
<reference evidence="3 4" key="1">
    <citation type="submission" date="2011-11" db="EMBL/GenBank/DDBJ databases">
        <title>Complete sequence of Spirochaeta sp. grapes.</title>
        <authorList>
            <consortium name="US DOE Joint Genome Institute"/>
            <person name="Lucas S."/>
            <person name="Han J."/>
            <person name="Lapidus A."/>
            <person name="Cheng J.-F."/>
            <person name="Goodwin L."/>
            <person name="Pitluck S."/>
            <person name="Peters L."/>
            <person name="Ovchinnikova G."/>
            <person name="Munk A.C."/>
            <person name="Detter J.C."/>
            <person name="Han C."/>
            <person name="Tapia R."/>
            <person name="Land M."/>
            <person name="Hauser L."/>
            <person name="Kyrpides N."/>
            <person name="Ivanova N."/>
            <person name="Pagani I."/>
            <person name="Ritalahtilisa K."/>
            <person name="Loeffler F."/>
            <person name="Woyke T."/>
        </authorList>
    </citation>
    <scope>NUCLEOTIDE SEQUENCE [LARGE SCALE GENOMIC DNA]</scope>
    <source>
        <strain evidence="4">ATCC BAA-1885 / DSM 22778 / Grapes</strain>
    </source>
</reference>
<feature type="transmembrane region" description="Helical" evidence="2">
    <location>
        <begin position="23"/>
        <end position="45"/>
    </location>
</feature>
<dbReference type="HOGENOM" id="CLU_2131940_0_0_12"/>
<dbReference type="STRING" id="158190.SpiGrapes_0596"/>
<evidence type="ECO:0000313" key="4">
    <source>
        <dbReference type="Proteomes" id="UP000005632"/>
    </source>
</evidence>
<keyword evidence="2" id="KW-0472">Membrane</keyword>
<dbReference type="AlphaFoldDB" id="G8QXE4"/>
<proteinExistence type="predicted"/>
<accession>G8QXE4</accession>
<feature type="coiled-coil region" evidence="1">
    <location>
        <begin position="50"/>
        <end position="77"/>
    </location>
</feature>
<gene>
    <name evidence="3" type="ordered locus">SpiGrapes_0596</name>
</gene>
<protein>
    <recommendedName>
        <fullName evidence="5">Cell division protein FtsL</fullName>
    </recommendedName>
</protein>
<keyword evidence="4" id="KW-1185">Reference proteome</keyword>
<dbReference type="KEGG" id="sgp:SpiGrapes_0596"/>
<evidence type="ECO:0000256" key="2">
    <source>
        <dbReference type="SAM" id="Phobius"/>
    </source>
</evidence>
<sequence length="113" mass="12629">MGSDWYTSDLQQVPNPKNQKLVLLRHAGVLAMLLAVMASLFVPVWQSAVNRSLAVELEAESAQLQAMEEQHRTLRSQIASLSMPESLVDEAWKKNVSFKQIEADHLVMVARGN</sequence>
<name>G8QXE4_SPHPG</name>
<organism evidence="3 4">
    <name type="scientific">Sphaerochaeta pleomorpha (strain ATCC BAA-1885 / DSM 22778 / Grapes)</name>
    <dbReference type="NCBI Taxonomy" id="158190"/>
    <lineage>
        <taxon>Bacteria</taxon>
        <taxon>Pseudomonadati</taxon>
        <taxon>Spirochaetota</taxon>
        <taxon>Spirochaetia</taxon>
        <taxon>Spirochaetales</taxon>
        <taxon>Sphaerochaetaceae</taxon>
        <taxon>Sphaerochaeta</taxon>
    </lineage>
</organism>
<evidence type="ECO:0000313" key="3">
    <source>
        <dbReference type="EMBL" id="AEV28445.1"/>
    </source>
</evidence>
<dbReference type="OrthoDB" id="9878846at2"/>
<keyword evidence="1" id="KW-0175">Coiled coil</keyword>